<dbReference type="KEGG" id="bfu:BCIN_01g09740"/>
<evidence type="ECO:0000313" key="2">
    <source>
        <dbReference type="EMBL" id="ATZ46363.1"/>
    </source>
</evidence>
<reference evidence="2 3" key="2">
    <citation type="journal article" date="2012" name="Eukaryot. Cell">
        <title>Genome update of Botrytis cinerea strains B05.10 and T4.</title>
        <authorList>
            <person name="Staats M."/>
            <person name="van Kan J.A."/>
        </authorList>
    </citation>
    <scope>NUCLEOTIDE SEQUENCE [LARGE SCALE GENOMIC DNA]</scope>
    <source>
        <strain evidence="2 3">B05.10</strain>
    </source>
</reference>
<name>A0A384J755_BOTFB</name>
<evidence type="ECO:0000313" key="3">
    <source>
        <dbReference type="Proteomes" id="UP000001798"/>
    </source>
</evidence>
<dbReference type="Proteomes" id="UP000001798">
    <property type="component" value="Chromosome 1"/>
</dbReference>
<sequence length="396" mass="42852">MSLTVKHLNNDASFLLTFSPISPFPPSPGGPGRHESSFTILLDPWISGPSKIFHHKFSISHLNSPSCISSLTELPEPDLVIISQDKTDHCHEETLKQLSPDGSKTLILAEPGAAKTIKRWKYFSPSKVVPLKRWEDPRLRRPDSILRIPVPPQSPNGAAGEVTIAFLPQKNDLTGLHNAIGITYRPPTLSKSFFDPAENAYATPPSSPNSIASTLSNPTERALSVIFSPHGCTYNTLAPYASSHLVSQAALPLTSLLHPFDRISNPWYLGGNIISGFPGGVSIAQNLCAKTWISAHDGDKTSTGMATWSIKSEKWEKEDVESVVSPRSENFSEKKGTGTEVLVLASGEGVRLVHGSDVLGMGMRIERLDGEGDGNGNGNSDERIEEVGTKDIGEVY</sequence>
<dbReference type="PANTHER" id="PTHR36142">
    <property type="entry name" value="METALLO-HYDROLASE/OXIDOREDUCTASE SUPERFAMILY PROTEIN"/>
    <property type="match status" value="1"/>
</dbReference>
<dbReference type="AlphaFoldDB" id="A0A384J755"/>
<dbReference type="OrthoDB" id="332863at2759"/>
<reference evidence="2 3" key="3">
    <citation type="journal article" date="2017" name="Mol. Plant Pathol.">
        <title>A gapless genome sequence of the fungus Botrytis cinerea.</title>
        <authorList>
            <person name="Van Kan J.A."/>
            <person name="Stassen J.H."/>
            <person name="Mosbach A."/>
            <person name="Van Der Lee T.A."/>
            <person name="Faino L."/>
            <person name="Farmer A.D."/>
            <person name="Papasotiriou D.G."/>
            <person name="Zhou S."/>
            <person name="Seidl M.F."/>
            <person name="Cottam E."/>
            <person name="Edel D."/>
            <person name="Hahn M."/>
            <person name="Schwartz D.C."/>
            <person name="Dietrich R.A."/>
            <person name="Widdison S."/>
            <person name="Scalliet G."/>
        </authorList>
    </citation>
    <scope>NUCLEOTIDE SEQUENCE [LARGE SCALE GENOMIC DNA]</scope>
    <source>
        <strain evidence="2 3">B05.10</strain>
    </source>
</reference>
<dbReference type="EMBL" id="CP009805">
    <property type="protein sequence ID" value="ATZ46363.1"/>
    <property type="molecule type" value="Genomic_DNA"/>
</dbReference>
<gene>
    <name evidence="2" type="ORF">BCIN_01g09740</name>
</gene>
<evidence type="ECO:0000256" key="1">
    <source>
        <dbReference type="SAM" id="MobiDB-lite"/>
    </source>
</evidence>
<dbReference type="OMA" id="WIPAKRD"/>
<accession>A0A384J755</accession>
<dbReference type="RefSeq" id="XP_001546124.1">
    <property type="nucleotide sequence ID" value="XM_001546074.2"/>
</dbReference>
<proteinExistence type="predicted"/>
<feature type="compositionally biased region" description="Basic and acidic residues" evidence="1">
    <location>
        <begin position="380"/>
        <end position="396"/>
    </location>
</feature>
<dbReference type="PANTHER" id="PTHR36142:SF5">
    <property type="entry name" value="METALLO-BETA-LACTAMASE DOMAIN-CONTAINING PROTEIN"/>
    <property type="match status" value="1"/>
</dbReference>
<reference evidence="2 3" key="1">
    <citation type="journal article" date="2011" name="PLoS Genet.">
        <title>Genomic analysis of the necrotrophic fungal pathogens Sclerotinia sclerotiorum and Botrytis cinerea.</title>
        <authorList>
            <person name="Amselem J."/>
            <person name="Cuomo C.A."/>
            <person name="van Kan J.A."/>
            <person name="Viaud M."/>
            <person name="Benito E.P."/>
            <person name="Couloux A."/>
            <person name="Coutinho P.M."/>
            <person name="de Vries R.P."/>
            <person name="Dyer P.S."/>
            <person name="Fillinger S."/>
            <person name="Fournier E."/>
            <person name="Gout L."/>
            <person name="Hahn M."/>
            <person name="Kohn L."/>
            <person name="Lapalu N."/>
            <person name="Plummer K.M."/>
            <person name="Pradier J.M."/>
            <person name="Quevillon E."/>
            <person name="Sharon A."/>
            <person name="Simon A."/>
            <person name="ten Have A."/>
            <person name="Tudzynski B."/>
            <person name="Tudzynski P."/>
            <person name="Wincker P."/>
            <person name="Andrew M."/>
            <person name="Anthouard V."/>
            <person name="Beever R.E."/>
            <person name="Beffa R."/>
            <person name="Benoit I."/>
            <person name="Bouzid O."/>
            <person name="Brault B."/>
            <person name="Chen Z."/>
            <person name="Choquer M."/>
            <person name="Collemare J."/>
            <person name="Cotton P."/>
            <person name="Danchin E.G."/>
            <person name="Da Silva C."/>
            <person name="Gautier A."/>
            <person name="Giraud C."/>
            <person name="Giraud T."/>
            <person name="Gonzalez C."/>
            <person name="Grossetete S."/>
            <person name="Guldener U."/>
            <person name="Henrissat B."/>
            <person name="Howlett B.J."/>
            <person name="Kodira C."/>
            <person name="Kretschmer M."/>
            <person name="Lappartient A."/>
            <person name="Leroch M."/>
            <person name="Levis C."/>
            <person name="Mauceli E."/>
            <person name="Neuveglise C."/>
            <person name="Oeser B."/>
            <person name="Pearson M."/>
            <person name="Poulain J."/>
            <person name="Poussereau N."/>
            <person name="Quesneville H."/>
            <person name="Rascle C."/>
            <person name="Schumacher J."/>
            <person name="Segurens B."/>
            <person name="Sexton A."/>
            <person name="Silva E."/>
            <person name="Sirven C."/>
            <person name="Soanes D.M."/>
            <person name="Talbot N.J."/>
            <person name="Templeton M."/>
            <person name="Yandava C."/>
            <person name="Yarden O."/>
            <person name="Zeng Q."/>
            <person name="Rollins J.A."/>
            <person name="Lebrun M.H."/>
            <person name="Dickman M."/>
        </authorList>
    </citation>
    <scope>NUCLEOTIDE SEQUENCE [LARGE SCALE GENOMIC DNA]</scope>
    <source>
        <strain evidence="2 3">B05.10</strain>
    </source>
</reference>
<dbReference type="VEuPathDB" id="FungiDB:Bcin01g09740"/>
<keyword evidence="3" id="KW-1185">Reference proteome</keyword>
<evidence type="ECO:0008006" key="4">
    <source>
        <dbReference type="Google" id="ProtNLM"/>
    </source>
</evidence>
<protein>
    <recommendedName>
        <fullName evidence="4">Beta-lactamase superfamily domain-containing protein</fullName>
    </recommendedName>
</protein>
<feature type="region of interest" description="Disordered" evidence="1">
    <location>
        <begin position="369"/>
        <end position="396"/>
    </location>
</feature>
<dbReference type="InterPro" id="IPR036866">
    <property type="entry name" value="RibonucZ/Hydroxyglut_hydro"/>
</dbReference>
<organism evidence="2 3">
    <name type="scientific">Botryotinia fuckeliana (strain B05.10)</name>
    <name type="common">Noble rot fungus</name>
    <name type="synonym">Botrytis cinerea</name>
    <dbReference type="NCBI Taxonomy" id="332648"/>
    <lineage>
        <taxon>Eukaryota</taxon>
        <taxon>Fungi</taxon>
        <taxon>Dikarya</taxon>
        <taxon>Ascomycota</taxon>
        <taxon>Pezizomycotina</taxon>
        <taxon>Leotiomycetes</taxon>
        <taxon>Helotiales</taxon>
        <taxon>Sclerotiniaceae</taxon>
        <taxon>Botrytis</taxon>
    </lineage>
</organism>
<dbReference type="GeneID" id="5426588"/>
<dbReference type="Gene3D" id="3.60.15.10">
    <property type="entry name" value="Ribonuclease Z/Hydroxyacylglutathione hydrolase-like"/>
    <property type="match status" value="1"/>
</dbReference>